<name>A0A0L6VUB5_9BASI</name>
<organism evidence="1 2">
    <name type="scientific">Puccinia sorghi</name>
    <dbReference type="NCBI Taxonomy" id="27349"/>
    <lineage>
        <taxon>Eukaryota</taxon>
        <taxon>Fungi</taxon>
        <taxon>Dikarya</taxon>
        <taxon>Basidiomycota</taxon>
        <taxon>Pucciniomycotina</taxon>
        <taxon>Pucciniomycetes</taxon>
        <taxon>Pucciniales</taxon>
        <taxon>Pucciniaceae</taxon>
        <taxon>Puccinia</taxon>
    </lineage>
</organism>
<protein>
    <submittedName>
        <fullName evidence="1">Uncharacterized protein</fullName>
    </submittedName>
</protein>
<sequence length="106" mass="12422">LINFVKLNFSFNLKFSSAHISPKFYVTIFKTPFSYQKIILEAMKAHEHKFLDEERRSDELLFTQKFQHNVQISFIYPSSLPGLQLIKESCKIFLLGEDSISCFPNL</sequence>
<gene>
    <name evidence="1" type="ORF">VP01_10447g1</name>
</gene>
<dbReference type="EMBL" id="LAVV01000496">
    <property type="protein sequence ID" value="KNZ64294.1"/>
    <property type="molecule type" value="Genomic_DNA"/>
</dbReference>
<dbReference type="VEuPathDB" id="FungiDB:VP01_10447g1"/>
<dbReference type="AlphaFoldDB" id="A0A0L6VUB5"/>
<feature type="non-terminal residue" evidence="1">
    <location>
        <position position="106"/>
    </location>
</feature>
<keyword evidence="2" id="KW-1185">Reference proteome</keyword>
<proteinExistence type="predicted"/>
<dbReference type="STRING" id="27349.A0A0L6VUB5"/>
<evidence type="ECO:0000313" key="1">
    <source>
        <dbReference type="EMBL" id="KNZ64294.1"/>
    </source>
</evidence>
<dbReference type="Proteomes" id="UP000037035">
    <property type="component" value="Unassembled WGS sequence"/>
</dbReference>
<reference evidence="1 2" key="1">
    <citation type="submission" date="2015-08" db="EMBL/GenBank/DDBJ databases">
        <title>Next Generation Sequencing and Analysis of the Genome of Puccinia sorghi L Schw, the Causal Agent of Maize Common Rust.</title>
        <authorList>
            <person name="Rochi L."/>
            <person name="Burguener G."/>
            <person name="Darino M."/>
            <person name="Turjanski A."/>
            <person name="Kreff E."/>
            <person name="Dieguez M.J."/>
            <person name="Sacco F."/>
        </authorList>
    </citation>
    <scope>NUCLEOTIDE SEQUENCE [LARGE SCALE GENOMIC DNA]</scope>
    <source>
        <strain evidence="1 2">RO10H11247</strain>
    </source>
</reference>
<accession>A0A0L6VUB5</accession>
<comment type="caution">
    <text evidence="1">The sequence shown here is derived from an EMBL/GenBank/DDBJ whole genome shotgun (WGS) entry which is preliminary data.</text>
</comment>
<feature type="non-terminal residue" evidence="1">
    <location>
        <position position="1"/>
    </location>
</feature>
<evidence type="ECO:0000313" key="2">
    <source>
        <dbReference type="Proteomes" id="UP000037035"/>
    </source>
</evidence>